<protein>
    <submittedName>
        <fullName evidence="3">Uncharacterized protein</fullName>
    </submittedName>
</protein>
<accession>A0A5S3X7H1</accession>
<dbReference type="EMBL" id="PNCJ01000005">
    <property type="protein sequence ID" value="TMP39703.1"/>
    <property type="molecule type" value="Genomic_DNA"/>
</dbReference>
<gene>
    <name evidence="3" type="ORF">CWB98_03700</name>
</gene>
<proteinExistence type="predicted"/>
<feature type="region of interest" description="Disordered" evidence="1">
    <location>
        <begin position="38"/>
        <end position="57"/>
    </location>
</feature>
<dbReference type="AlphaFoldDB" id="A0A5S3X7H1"/>
<name>A0A5S3X7H1_9GAMM</name>
<evidence type="ECO:0000313" key="4">
    <source>
        <dbReference type="Proteomes" id="UP000306719"/>
    </source>
</evidence>
<dbReference type="Proteomes" id="UP000306719">
    <property type="component" value="Unassembled WGS sequence"/>
</dbReference>
<evidence type="ECO:0000256" key="2">
    <source>
        <dbReference type="SAM" id="SignalP"/>
    </source>
</evidence>
<evidence type="ECO:0000313" key="3">
    <source>
        <dbReference type="EMBL" id="TMP39703.1"/>
    </source>
</evidence>
<organism evidence="3 4">
    <name type="scientific">Pseudoalteromonas rubra</name>
    <dbReference type="NCBI Taxonomy" id="43658"/>
    <lineage>
        <taxon>Bacteria</taxon>
        <taxon>Pseudomonadati</taxon>
        <taxon>Pseudomonadota</taxon>
        <taxon>Gammaproteobacteria</taxon>
        <taxon>Alteromonadales</taxon>
        <taxon>Pseudoalteromonadaceae</taxon>
        <taxon>Pseudoalteromonas</taxon>
    </lineage>
</organism>
<feature type="chain" id="PRO_5024353929" evidence="2">
    <location>
        <begin position="34"/>
        <end position="71"/>
    </location>
</feature>
<keyword evidence="2" id="KW-0732">Signal</keyword>
<sequence>MKKRLIKREKLTRIGKMSGVAFSLALVASIAVAGNDAEETGAQETQHAKNGEPAIAPIKPTSGNPFIGIFG</sequence>
<comment type="caution">
    <text evidence="3">The sequence shown here is derived from an EMBL/GenBank/DDBJ whole genome shotgun (WGS) entry which is preliminary data.</text>
</comment>
<evidence type="ECO:0000256" key="1">
    <source>
        <dbReference type="SAM" id="MobiDB-lite"/>
    </source>
</evidence>
<dbReference type="RefSeq" id="WP_138543593.1">
    <property type="nucleotide sequence ID" value="NZ_PNCJ01000005.1"/>
</dbReference>
<feature type="signal peptide" evidence="2">
    <location>
        <begin position="1"/>
        <end position="33"/>
    </location>
</feature>
<reference evidence="3 4" key="1">
    <citation type="submission" date="2018-01" db="EMBL/GenBank/DDBJ databases">
        <authorList>
            <person name="Paulsen S."/>
            <person name="Gram L.K."/>
        </authorList>
    </citation>
    <scope>NUCLEOTIDE SEQUENCE [LARGE SCALE GENOMIC DNA]</scope>
    <source>
        <strain evidence="3 4">S2599</strain>
    </source>
</reference>
<reference evidence="4" key="2">
    <citation type="submission" date="2019-06" db="EMBL/GenBank/DDBJ databases">
        <title>Co-occurence of chitin degradation, pigmentation and bioactivity in marine Pseudoalteromonas.</title>
        <authorList>
            <person name="Sonnenschein E.C."/>
            <person name="Bech P.K."/>
        </authorList>
    </citation>
    <scope>NUCLEOTIDE SEQUENCE [LARGE SCALE GENOMIC DNA]</scope>
    <source>
        <strain evidence="4">S2599</strain>
    </source>
</reference>